<evidence type="ECO:0000313" key="2">
    <source>
        <dbReference type="Proteomes" id="UP000481153"/>
    </source>
</evidence>
<dbReference type="VEuPathDB" id="FungiDB:AeMF1_019851"/>
<evidence type="ECO:0000313" key="1">
    <source>
        <dbReference type="EMBL" id="KAF0742757.1"/>
    </source>
</evidence>
<organism evidence="1 2">
    <name type="scientific">Aphanomyces euteiches</name>
    <dbReference type="NCBI Taxonomy" id="100861"/>
    <lineage>
        <taxon>Eukaryota</taxon>
        <taxon>Sar</taxon>
        <taxon>Stramenopiles</taxon>
        <taxon>Oomycota</taxon>
        <taxon>Saprolegniomycetes</taxon>
        <taxon>Saprolegniales</taxon>
        <taxon>Verrucalvaceae</taxon>
        <taxon>Aphanomyces</taxon>
    </lineage>
</organism>
<evidence type="ECO:0008006" key="3">
    <source>
        <dbReference type="Google" id="ProtNLM"/>
    </source>
</evidence>
<reference evidence="1 2" key="1">
    <citation type="submission" date="2019-07" db="EMBL/GenBank/DDBJ databases">
        <title>Genomics analysis of Aphanomyces spp. identifies a new class of oomycete effector associated with host adaptation.</title>
        <authorList>
            <person name="Gaulin E."/>
        </authorList>
    </citation>
    <scope>NUCLEOTIDE SEQUENCE [LARGE SCALE GENOMIC DNA]</scope>
    <source>
        <strain evidence="1 2">ATCC 201684</strain>
    </source>
</reference>
<sequence length="172" mass="19620">MQKCFFKSCSNPVTSDTWRCDFHRGRDRCTVENCFSQAYARGLCARHGGKRMCQSPGCPHRVRVANFCSKHGVKKAKNRCLEPGCDLPAQSHQLCVRHGGSRRCKWTNCTAYARKGGFCARHTTQQMKEESKRLEETVQALWPADEPMANVDFELPNEDPMYTDILNILLTM</sequence>
<dbReference type="PANTHER" id="PTHR31827">
    <property type="entry name" value="EMB|CAB89363.1"/>
    <property type="match status" value="1"/>
</dbReference>
<proteinExistence type="predicted"/>
<dbReference type="EMBL" id="VJMJ01000025">
    <property type="protein sequence ID" value="KAF0742757.1"/>
    <property type="molecule type" value="Genomic_DNA"/>
</dbReference>
<name>A0A6G0XQR2_9STRA</name>
<dbReference type="PANTHER" id="PTHR31827:SF1">
    <property type="entry name" value="EMB|CAB89363.1"/>
    <property type="match status" value="1"/>
</dbReference>
<comment type="caution">
    <text evidence="1">The sequence shown here is derived from an EMBL/GenBank/DDBJ whole genome shotgun (WGS) entry which is preliminary data.</text>
</comment>
<gene>
    <name evidence="1" type="ORF">Ae201684_002456</name>
</gene>
<dbReference type="Proteomes" id="UP000481153">
    <property type="component" value="Unassembled WGS sequence"/>
</dbReference>
<dbReference type="AlphaFoldDB" id="A0A6G0XQR2"/>
<accession>A0A6G0XQR2</accession>
<keyword evidence="2" id="KW-1185">Reference proteome</keyword>
<protein>
    <recommendedName>
        <fullName evidence="3">WRKY transcription factor 19</fullName>
    </recommendedName>
</protein>